<evidence type="ECO:0000313" key="4">
    <source>
        <dbReference type="Proteomes" id="UP000027222"/>
    </source>
</evidence>
<dbReference type="PANTHER" id="PTHR31373:SF27">
    <property type="entry name" value="TROVE DOMAIN-CONTAINING PROTEIN"/>
    <property type="match status" value="1"/>
</dbReference>
<keyword evidence="4" id="KW-1185">Reference proteome</keyword>
<dbReference type="InterPro" id="IPR056690">
    <property type="entry name" value="DUF7788"/>
</dbReference>
<dbReference type="AlphaFoldDB" id="A0A067SQB8"/>
<evidence type="ECO:0000259" key="1">
    <source>
        <dbReference type="Pfam" id="PF11443"/>
    </source>
</evidence>
<dbReference type="Pfam" id="PF11443">
    <property type="entry name" value="DUF2828"/>
    <property type="match status" value="1"/>
</dbReference>
<evidence type="ECO:0000259" key="2">
    <source>
        <dbReference type="Pfam" id="PF25043"/>
    </source>
</evidence>
<dbReference type="PANTHER" id="PTHR31373">
    <property type="entry name" value="OS06G0652100 PROTEIN"/>
    <property type="match status" value="1"/>
</dbReference>
<dbReference type="OrthoDB" id="1149618at2759"/>
<dbReference type="InterPro" id="IPR058580">
    <property type="entry name" value="DUF2828"/>
</dbReference>
<name>A0A067SQB8_GALM3</name>
<feature type="domain" description="DUF7788" evidence="2">
    <location>
        <begin position="501"/>
        <end position="739"/>
    </location>
</feature>
<dbReference type="PIRSF" id="PIRSF015417">
    <property type="entry name" value="T31B5_30_vWA"/>
    <property type="match status" value="1"/>
</dbReference>
<dbReference type="Proteomes" id="UP000027222">
    <property type="component" value="Unassembled WGS sequence"/>
</dbReference>
<sequence>MASSIAASRSSRPFLLPEIPELFNKDFLDILIPPTSASRDVLLDDHQATPAPTNPMMDALKATSNRVLTDNWAAAYSSTGSPTLDAFQGISRYTFATEMEQYLDEAWKEDPSVTLRIIWNLRSIHDGKGEKEAFYRAFGWLYDNHPRTAIINLHLLVDGVCAPGKKKAGKAPTAHGYWKDLLNILALATVGELSGLKTTSEFLHTPRMPFTYGRNKDKTKAGTPASRIASSLAQNAKAKADAVPLRKAKEVRNHQRLVTMLSEPKYRALFIAVARLFADQLIKDVKVLDELEKLEPGEGDRIALLKTISLAGKWAPTPDLSHDRVTNIATAISELIYASQAFQHPSALRSPLPAEERGALLRSFYQRWILTELRRAAALPEPLMSANRWKEIKYNRVASVCMQNNTPHFFRHDPEGFEAYLTSVETNKKSISGATLLPHELVGKVVELGNTAAAAERTGRDKAPKEMQAFKQRLAAAELRVVEAQWKALINSLRESGSIDNALAVCDVSGSMGYLGGGNYKKHVQPILPAISLSLVLASLAKPPFNGGFITFSERPQFVQLDLEQSLYDQVTGMSRAHWTMNTDLQRVFVDLILPLAIRNNVKQEDMIKRLFVFSDMQFDSTGAAGKQGGRWETNYDAIERRFREAGYEMPEIVYWNLAGEGGTKTVEVESGRRGVALMNGFSSAMLKVFMGEQEEAVEEEGEQMEWEAVSEDGESVTVAEKAEKRMEEFNPVNVMLKALGVRSFEGLVVVD</sequence>
<dbReference type="InterPro" id="IPR011205">
    <property type="entry name" value="UCP015417_vWA"/>
</dbReference>
<evidence type="ECO:0000313" key="3">
    <source>
        <dbReference type="EMBL" id="KDR69884.1"/>
    </source>
</evidence>
<feature type="domain" description="DUF2828" evidence="1">
    <location>
        <begin position="69"/>
        <end position="499"/>
    </location>
</feature>
<dbReference type="HOGENOM" id="CLU_011744_0_0_1"/>
<dbReference type="Pfam" id="PF25043">
    <property type="entry name" value="DUF7788"/>
    <property type="match status" value="1"/>
</dbReference>
<proteinExistence type="predicted"/>
<evidence type="ECO:0008006" key="5">
    <source>
        <dbReference type="Google" id="ProtNLM"/>
    </source>
</evidence>
<protein>
    <recommendedName>
        <fullName evidence="5">DUF2828 domain-containing protein</fullName>
    </recommendedName>
</protein>
<reference evidence="4" key="1">
    <citation type="journal article" date="2014" name="Proc. Natl. Acad. Sci. U.S.A.">
        <title>Extensive sampling of basidiomycete genomes demonstrates inadequacy of the white-rot/brown-rot paradigm for wood decay fungi.</title>
        <authorList>
            <person name="Riley R."/>
            <person name="Salamov A.A."/>
            <person name="Brown D.W."/>
            <person name="Nagy L.G."/>
            <person name="Floudas D."/>
            <person name="Held B.W."/>
            <person name="Levasseur A."/>
            <person name="Lombard V."/>
            <person name="Morin E."/>
            <person name="Otillar R."/>
            <person name="Lindquist E.A."/>
            <person name="Sun H."/>
            <person name="LaButti K.M."/>
            <person name="Schmutz J."/>
            <person name="Jabbour D."/>
            <person name="Luo H."/>
            <person name="Baker S.E."/>
            <person name="Pisabarro A.G."/>
            <person name="Walton J.D."/>
            <person name="Blanchette R.A."/>
            <person name="Henrissat B."/>
            <person name="Martin F."/>
            <person name="Cullen D."/>
            <person name="Hibbett D.S."/>
            <person name="Grigoriev I.V."/>
        </authorList>
    </citation>
    <scope>NUCLEOTIDE SEQUENCE [LARGE SCALE GENOMIC DNA]</scope>
    <source>
        <strain evidence="4">CBS 339.88</strain>
    </source>
</reference>
<dbReference type="EMBL" id="KL142400">
    <property type="protein sequence ID" value="KDR69884.1"/>
    <property type="molecule type" value="Genomic_DNA"/>
</dbReference>
<dbReference type="SUPFAM" id="SSF53300">
    <property type="entry name" value="vWA-like"/>
    <property type="match status" value="1"/>
</dbReference>
<dbReference type="Gene3D" id="3.40.50.410">
    <property type="entry name" value="von Willebrand factor, type A domain"/>
    <property type="match status" value="1"/>
</dbReference>
<dbReference type="InterPro" id="IPR036465">
    <property type="entry name" value="vWFA_dom_sf"/>
</dbReference>
<accession>A0A067SQB8</accession>
<organism evidence="3 4">
    <name type="scientific">Galerina marginata (strain CBS 339.88)</name>
    <dbReference type="NCBI Taxonomy" id="685588"/>
    <lineage>
        <taxon>Eukaryota</taxon>
        <taxon>Fungi</taxon>
        <taxon>Dikarya</taxon>
        <taxon>Basidiomycota</taxon>
        <taxon>Agaricomycotina</taxon>
        <taxon>Agaricomycetes</taxon>
        <taxon>Agaricomycetidae</taxon>
        <taxon>Agaricales</taxon>
        <taxon>Agaricineae</taxon>
        <taxon>Strophariaceae</taxon>
        <taxon>Galerina</taxon>
    </lineage>
</organism>
<gene>
    <name evidence="3" type="ORF">GALMADRAFT_255745</name>
</gene>